<feature type="region of interest" description="Disordered" evidence="1">
    <location>
        <begin position="285"/>
        <end position="322"/>
    </location>
</feature>
<keyword evidence="3" id="KW-1185">Reference proteome</keyword>
<gene>
    <name evidence="2" type="ORF">QCA50_009851</name>
</gene>
<dbReference type="AlphaFoldDB" id="A0AAW0G6L8"/>
<feature type="compositionally biased region" description="Acidic residues" evidence="1">
    <location>
        <begin position="65"/>
        <end position="79"/>
    </location>
</feature>
<reference evidence="2 3" key="1">
    <citation type="submission" date="2022-09" db="EMBL/GenBank/DDBJ databases">
        <authorList>
            <person name="Palmer J.M."/>
        </authorList>
    </citation>
    <scope>NUCLEOTIDE SEQUENCE [LARGE SCALE GENOMIC DNA]</scope>
    <source>
        <strain evidence="2 3">DSM 7382</strain>
    </source>
</reference>
<name>A0AAW0G6L8_9APHY</name>
<proteinExistence type="predicted"/>
<evidence type="ECO:0000313" key="3">
    <source>
        <dbReference type="Proteomes" id="UP001385951"/>
    </source>
</evidence>
<organism evidence="2 3">
    <name type="scientific">Cerrena zonata</name>
    <dbReference type="NCBI Taxonomy" id="2478898"/>
    <lineage>
        <taxon>Eukaryota</taxon>
        <taxon>Fungi</taxon>
        <taxon>Dikarya</taxon>
        <taxon>Basidiomycota</taxon>
        <taxon>Agaricomycotina</taxon>
        <taxon>Agaricomycetes</taxon>
        <taxon>Polyporales</taxon>
        <taxon>Cerrenaceae</taxon>
        <taxon>Cerrena</taxon>
    </lineage>
</organism>
<accession>A0AAW0G6L8</accession>
<feature type="region of interest" description="Disordered" evidence="1">
    <location>
        <begin position="139"/>
        <end position="183"/>
    </location>
</feature>
<protein>
    <submittedName>
        <fullName evidence="2">Uncharacterized protein</fullName>
    </submittedName>
</protein>
<feature type="compositionally biased region" description="Polar residues" evidence="1">
    <location>
        <begin position="142"/>
        <end position="183"/>
    </location>
</feature>
<comment type="caution">
    <text evidence="2">The sequence shown here is derived from an EMBL/GenBank/DDBJ whole genome shotgun (WGS) entry which is preliminary data.</text>
</comment>
<evidence type="ECO:0000256" key="1">
    <source>
        <dbReference type="SAM" id="MobiDB-lite"/>
    </source>
</evidence>
<feature type="region of interest" description="Disordered" evidence="1">
    <location>
        <begin position="38"/>
        <end position="82"/>
    </location>
</feature>
<dbReference type="Proteomes" id="UP001385951">
    <property type="component" value="Unassembled WGS sequence"/>
</dbReference>
<dbReference type="EMBL" id="JASBNA010000015">
    <property type="protein sequence ID" value="KAK7686780.1"/>
    <property type="molecule type" value="Genomic_DNA"/>
</dbReference>
<feature type="compositionally biased region" description="Acidic residues" evidence="1">
    <location>
        <begin position="231"/>
        <end position="242"/>
    </location>
</feature>
<feature type="region of interest" description="Disordered" evidence="1">
    <location>
        <begin position="230"/>
        <end position="256"/>
    </location>
</feature>
<sequence length="345" mass="37678">MVQFANVGHVIGRHFDVDHHHGTFTPVNDKEDILFKKDRDRQHSKDNTANPQSPPAIEENHDITADDDQDAEDDEDLDRADDAPPLYQQHVFDKIYDSSLPQTPLEQFRSQSMASSPVGSARPSMQNVQSYFDIPRNIDSYLDSSNSTPGVTSTTDSAPGSGPNSNPISASNSFSNLTVPNSPNAGTYDHNQFLSLLANGKSRGRSGYASGARSPNLDINVLLKVPSYDQAVDDDDDDDTNEDLAPSYDDGNPSLSKSVSIASMAIPSHSKTNQHHYHLSLPKTPKFGRHKQNSNIPSSAPHSPVRGFEPNTSFSGHSISARSSSTDLSSAMIMYQVMGMYNHPH</sequence>
<evidence type="ECO:0000313" key="2">
    <source>
        <dbReference type="EMBL" id="KAK7686780.1"/>
    </source>
</evidence>